<dbReference type="InterPro" id="IPR002784">
    <property type="entry name" value="Ribosomal_eL14_dom"/>
</dbReference>
<evidence type="ECO:0000259" key="4">
    <source>
        <dbReference type="Pfam" id="PF01929"/>
    </source>
</evidence>
<dbReference type="CDD" id="cd23702">
    <property type="entry name" value="eL14"/>
    <property type="match status" value="1"/>
</dbReference>
<sequence>MGDATVVTSSWRLVEVGRVVLFAGGPYDGRLAAIVEIIDHKRVLIDGPSASADKVVPRHSAALAGLSLTPIVIPKLPRAIGNAGLKTKWNEAQVEKTFAESAWAKTRARKDKRKTLNDFERYKVMRLQKQKRFAEKVALAKVRASA</sequence>
<proteinExistence type="inferred from homology"/>
<accession>A0A6G1FSN7</accession>
<keyword evidence="6" id="KW-1185">Reference proteome</keyword>
<dbReference type="GO" id="GO:0022625">
    <property type="term" value="C:cytosolic large ribosomal subunit"/>
    <property type="evidence" value="ECO:0007669"/>
    <property type="project" value="TreeGrafter"/>
</dbReference>
<comment type="similarity">
    <text evidence="1">Belongs to the eukaryotic ribosomal protein eL14 family.</text>
</comment>
<evidence type="ECO:0000256" key="2">
    <source>
        <dbReference type="ARBA" id="ARBA00022980"/>
    </source>
</evidence>
<dbReference type="GeneID" id="54420849"/>
<dbReference type="GO" id="GO:0006412">
    <property type="term" value="P:translation"/>
    <property type="evidence" value="ECO:0007669"/>
    <property type="project" value="InterPro"/>
</dbReference>
<dbReference type="Pfam" id="PF01929">
    <property type="entry name" value="Ribosomal_L14e"/>
    <property type="match status" value="1"/>
</dbReference>
<organism evidence="5">
    <name type="scientific">Eremomyces bilateralis CBS 781.70</name>
    <dbReference type="NCBI Taxonomy" id="1392243"/>
    <lineage>
        <taxon>Eukaryota</taxon>
        <taxon>Fungi</taxon>
        <taxon>Dikarya</taxon>
        <taxon>Ascomycota</taxon>
        <taxon>Pezizomycotina</taxon>
        <taxon>Dothideomycetes</taxon>
        <taxon>Dothideomycetes incertae sedis</taxon>
        <taxon>Eremomycetales</taxon>
        <taxon>Eremomycetaceae</taxon>
        <taxon>Eremomyces</taxon>
    </lineage>
</organism>
<dbReference type="InterPro" id="IPR039660">
    <property type="entry name" value="Ribosomal_eL14"/>
</dbReference>
<dbReference type="AlphaFoldDB" id="A0A6G1FSN7"/>
<dbReference type="InterPro" id="IPR014722">
    <property type="entry name" value="Rib_uL2_dom2"/>
</dbReference>
<reference evidence="7" key="2">
    <citation type="submission" date="2020-04" db="EMBL/GenBank/DDBJ databases">
        <authorList>
            <consortium name="NCBI Genome Project"/>
        </authorList>
    </citation>
    <scope>NUCLEOTIDE SEQUENCE</scope>
    <source>
        <strain evidence="7">CBS 781.70</strain>
    </source>
</reference>
<dbReference type="GO" id="GO:0003735">
    <property type="term" value="F:structural constituent of ribosome"/>
    <property type="evidence" value="ECO:0007669"/>
    <property type="project" value="InterPro"/>
</dbReference>
<dbReference type="RefSeq" id="XP_033530404.1">
    <property type="nucleotide sequence ID" value="XM_033680279.1"/>
</dbReference>
<dbReference type="PANTHER" id="PTHR11127:SF2">
    <property type="entry name" value="LARGE RIBOSOMAL SUBUNIT PROTEIN EL14"/>
    <property type="match status" value="1"/>
</dbReference>
<dbReference type="Proteomes" id="UP000504638">
    <property type="component" value="Unplaced"/>
</dbReference>
<evidence type="ECO:0000256" key="3">
    <source>
        <dbReference type="ARBA" id="ARBA00023274"/>
    </source>
</evidence>
<dbReference type="Gene3D" id="6.10.250.2270">
    <property type="match status" value="1"/>
</dbReference>
<evidence type="ECO:0000256" key="1">
    <source>
        <dbReference type="ARBA" id="ARBA00006592"/>
    </source>
</evidence>
<dbReference type="OrthoDB" id="1875589at2759"/>
<dbReference type="GO" id="GO:0003723">
    <property type="term" value="F:RNA binding"/>
    <property type="evidence" value="ECO:0007669"/>
    <property type="project" value="InterPro"/>
</dbReference>
<evidence type="ECO:0000313" key="7">
    <source>
        <dbReference type="RefSeq" id="XP_033530404.1"/>
    </source>
</evidence>
<dbReference type="GO" id="GO:0042273">
    <property type="term" value="P:ribosomal large subunit biogenesis"/>
    <property type="evidence" value="ECO:0007669"/>
    <property type="project" value="TreeGrafter"/>
</dbReference>
<evidence type="ECO:0000313" key="6">
    <source>
        <dbReference type="Proteomes" id="UP000504638"/>
    </source>
</evidence>
<reference evidence="7" key="3">
    <citation type="submission" date="2025-04" db="UniProtKB">
        <authorList>
            <consortium name="RefSeq"/>
        </authorList>
    </citation>
    <scope>IDENTIFICATION</scope>
    <source>
        <strain evidence="7">CBS 781.70</strain>
    </source>
</reference>
<dbReference type="InterPro" id="IPR008991">
    <property type="entry name" value="Translation_prot_SH3-like_sf"/>
</dbReference>
<protein>
    <submittedName>
        <fullName evidence="5 7">60S ribosomal protein L14</fullName>
    </submittedName>
</protein>
<name>A0A6G1FSN7_9PEZI</name>
<dbReference type="PANTHER" id="PTHR11127">
    <property type="entry name" value="60S RIBOSOMAL PROTEIN L14"/>
    <property type="match status" value="1"/>
</dbReference>
<dbReference type="Gene3D" id="2.30.30.30">
    <property type="match status" value="1"/>
</dbReference>
<dbReference type="SUPFAM" id="SSF50104">
    <property type="entry name" value="Translation proteins SH3-like domain"/>
    <property type="match status" value="1"/>
</dbReference>
<gene>
    <name evidence="5 7" type="ORF">P152DRAFT_462171</name>
</gene>
<keyword evidence="3" id="KW-0687">Ribonucleoprotein</keyword>
<feature type="domain" description="Large ribosomal subunit protein eL14" evidence="4">
    <location>
        <begin position="57"/>
        <end position="132"/>
    </location>
</feature>
<keyword evidence="2 5" id="KW-0689">Ribosomal protein</keyword>
<reference evidence="5 7" key="1">
    <citation type="submission" date="2020-01" db="EMBL/GenBank/DDBJ databases">
        <authorList>
            <consortium name="DOE Joint Genome Institute"/>
            <person name="Haridas S."/>
            <person name="Albert R."/>
            <person name="Binder M."/>
            <person name="Bloem J."/>
            <person name="Labutti K."/>
            <person name="Salamov A."/>
            <person name="Andreopoulos B."/>
            <person name="Baker S.E."/>
            <person name="Barry K."/>
            <person name="Bills G."/>
            <person name="Bluhm B.H."/>
            <person name="Cannon C."/>
            <person name="Castanera R."/>
            <person name="Culley D.E."/>
            <person name="Daum C."/>
            <person name="Ezra D."/>
            <person name="Gonzalez J.B."/>
            <person name="Henrissat B."/>
            <person name="Kuo A."/>
            <person name="Liang C."/>
            <person name="Lipzen A."/>
            <person name="Lutzoni F."/>
            <person name="Magnuson J."/>
            <person name="Mondo S."/>
            <person name="Nolan M."/>
            <person name="Ohm R."/>
            <person name="Pangilinan J."/>
            <person name="Park H.-J."/>
            <person name="Ramirez L."/>
            <person name="Alfaro M."/>
            <person name="Sun H."/>
            <person name="Tritt A."/>
            <person name="Yoshinaga Y."/>
            <person name="Zwiers L.-H."/>
            <person name="Turgeon B.G."/>
            <person name="Goodwin S.B."/>
            <person name="Spatafora J.W."/>
            <person name="Crous P.W."/>
            <person name="Grigoriev I.V."/>
        </authorList>
    </citation>
    <scope>NUCLEOTIDE SEQUENCE</scope>
    <source>
        <strain evidence="5 7">CBS 781.70</strain>
    </source>
</reference>
<dbReference type="EMBL" id="ML975179">
    <property type="protein sequence ID" value="KAF1808773.1"/>
    <property type="molecule type" value="Genomic_DNA"/>
</dbReference>
<evidence type="ECO:0000313" key="5">
    <source>
        <dbReference type="EMBL" id="KAF1808773.1"/>
    </source>
</evidence>